<evidence type="ECO:0000256" key="1">
    <source>
        <dbReference type="SAM" id="MobiDB-lite"/>
    </source>
</evidence>
<feature type="region of interest" description="Disordered" evidence="1">
    <location>
        <begin position="110"/>
        <end position="141"/>
    </location>
</feature>
<feature type="compositionally biased region" description="Basic and acidic residues" evidence="1">
    <location>
        <begin position="123"/>
        <end position="135"/>
    </location>
</feature>
<protein>
    <submittedName>
        <fullName evidence="2">Uncharacterized protein</fullName>
    </submittedName>
</protein>
<keyword evidence="3" id="KW-1185">Reference proteome</keyword>
<feature type="compositionally biased region" description="Basic residues" evidence="1">
    <location>
        <begin position="110"/>
        <end position="122"/>
    </location>
</feature>
<dbReference type="AlphaFoldDB" id="A0A653C279"/>
<reference evidence="2 3" key="1">
    <citation type="submission" date="2019-01" db="EMBL/GenBank/DDBJ databases">
        <authorList>
            <person name="Sayadi A."/>
        </authorList>
    </citation>
    <scope>NUCLEOTIDE SEQUENCE [LARGE SCALE GENOMIC DNA]</scope>
</reference>
<evidence type="ECO:0000313" key="2">
    <source>
        <dbReference type="EMBL" id="VEN41658.1"/>
    </source>
</evidence>
<feature type="non-terminal residue" evidence="2">
    <location>
        <position position="1"/>
    </location>
</feature>
<organism evidence="2 3">
    <name type="scientific">Callosobruchus maculatus</name>
    <name type="common">Southern cowpea weevil</name>
    <name type="synonym">Pulse bruchid</name>
    <dbReference type="NCBI Taxonomy" id="64391"/>
    <lineage>
        <taxon>Eukaryota</taxon>
        <taxon>Metazoa</taxon>
        <taxon>Ecdysozoa</taxon>
        <taxon>Arthropoda</taxon>
        <taxon>Hexapoda</taxon>
        <taxon>Insecta</taxon>
        <taxon>Pterygota</taxon>
        <taxon>Neoptera</taxon>
        <taxon>Endopterygota</taxon>
        <taxon>Coleoptera</taxon>
        <taxon>Polyphaga</taxon>
        <taxon>Cucujiformia</taxon>
        <taxon>Chrysomeloidea</taxon>
        <taxon>Chrysomelidae</taxon>
        <taxon>Bruchinae</taxon>
        <taxon>Bruchini</taxon>
        <taxon>Callosobruchus</taxon>
    </lineage>
</organism>
<name>A0A653C279_CALMS</name>
<dbReference type="Proteomes" id="UP000410492">
    <property type="component" value="Unassembled WGS sequence"/>
</dbReference>
<accession>A0A653C279</accession>
<sequence>ASSEKLGAANVASQLRVFLIDSDSVKDFILEDISDGLAEIHSVTFPTGLVESEVEVSFVLIASVCLLMREGTYVSAFGVNNIEHIWLFVLAVTCRPVVLMARLSIEEQRRHKREKERERRRKIREDPVKREEQMRRRGRNI</sequence>
<dbReference type="EMBL" id="CAACVG010006785">
    <property type="protein sequence ID" value="VEN41658.1"/>
    <property type="molecule type" value="Genomic_DNA"/>
</dbReference>
<evidence type="ECO:0000313" key="3">
    <source>
        <dbReference type="Proteomes" id="UP000410492"/>
    </source>
</evidence>
<gene>
    <name evidence="2" type="ORF">CALMAC_LOCUS5409</name>
</gene>
<proteinExistence type="predicted"/>